<proteinExistence type="predicted"/>
<dbReference type="Proteomes" id="UP000677515">
    <property type="component" value="Chromosome"/>
</dbReference>
<accession>A0ABM7MUM1</accession>
<gene>
    <name evidence="1" type="ORF">ERHA53_02140</name>
</gene>
<dbReference type="RefSeq" id="WP_259152251.1">
    <property type="nucleotide sequence ID" value="NZ_AP024329.1"/>
</dbReference>
<protein>
    <submittedName>
        <fullName evidence="1">Uncharacterized protein</fullName>
    </submittedName>
</protein>
<dbReference type="GeneID" id="99869057"/>
<dbReference type="EMBL" id="AP024329">
    <property type="protein sequence ID" value="BCQ32871.1"/>
    <property type="molecule type" value="Genomic_DNA"/>
</dbReference>
<reference evidence="1 2" key="1">
    <citation type="submission" date="2021-01" db="EMBL/GenBank/DDBJ databases">
        <title>Complete genome sequence of Erwinia rhapontici MAFF 311153.</title>
        <authorList>
            <person name="Morohoshi T."/>
            <person name="Someya N."/>
        </authorList>
    </citation>
    <scope>NUCLEOTIDE SEQUENCE [LARGE SCALE GENOMIC DNA]</scope>
    <source>
        <strain evidence="1 2">MAFF 311153</strain>
    </source>
</reference>
<sequence length="41" mass="4458">MSTFDLLDPQNTYDDVMDRVREHSGAYGMGEQAAAALRPGA</sequence>
<evidence type="ECO:0000313" key="1">
    <source>
        <dbReference type="EMBL" id="BCQ32871.1"/>
    </source>
</evidence>
<evidence type="ECO:0000313" key="2">
    <source>
        <dbReference type="Proteomes" id="UP000677515"/>
    </source>
</evidence>
<organism evidence="1 2">
    <name type="scientific">Erwinia rhapontici</name>
    <name type="common">Pectobacterium rhapontici</name>
    <dbReference type="NCBI Taxonomy" id="55212"/>
    <lineage>
        <taxon>Bacteria</taxon>
        <taxon>Pseudomonadati</taxon>
        <taxon>Pseudomonadota</taxon>
        <taxon>Gammaproteobacteria</taxon>
        <taxon>Enterobacterales</taxon>
        <taxon>Erwiniaceae</taxon>
        <taxon>Erwinia</taxon>
    </lineage>
</organism>
<keyword evidence="2" id="KW-1185">Reference proteome</keyword>
<name>A0ABM7MUM1_ERWRD</name>